<dbReference type="EMBL" id="QMDH01000054">
    <property type="protein sequence ID" value="RAZ62867.1"/>
    <property type="molecule type" value="Genomic_DNA"/>
</dbReference>
<evidence type="ECO:0000313" key="1">
    <source>
        <dbReference type="EMBL" id="RAZ62867.1"/>
    </source>
</evidence>
<accession>A0A156KFG0</accession>
<reference evidence="1 2" key="1">
    <citation type="submission" date="2018-06" db="EMBL/GenBank/DDBJ databases">
        <title>ACT-28, a chromosomally-encoded AmpC with carbapenemase activity from Enterobacter kobei.</title>
        <authorList>
            <person name="Jousset A.B."/>
            <person name="Oueslati S."/>
            <person name="Bernabeu S."/>
            <person name="Takissian J."/>
            <person name="Creton E."/>
            <person name="Vogel A."/>
            <person name="Cotellon G."/>
            <person name="Bonnin R.A."/>
            <person name="Dortet L."/>
            <person name="Naas T."/>
        </authorList>
    </citation>
    <scope>NUCLEOTIDE SEQUENCE [LARGE SCALE GENOMIC DNA]</scope>
    <source>
        <strain evidence="1 2">99B3</strain>
    </source>
</reference>
<protein>
    <submittedName>
        <fullName evidence="1">Phage tail protein</fullName>
    </submittedName>
</protein>
<comment type="caution">
    <text evidence="1">The sequence shown here is derived from an EMBL/GenBank/DDBJ whole genome shotgun (WGS) entry which is preliminary data.</text>
</comment>
<dbReference type="AlphaFoldDB" id="A0A156KFG0"/>
<dbReference type="RefSeq" id="WP_048959837.1">
    <property type="nucleotide sequence ID" value="NZ_CABMNQ010000054.1"/>
</dbReference>
<dbReference type="Pfam" id="PF05939">
    <property type="entry name" value="Phage_min_tail"/>
    <property type="match status" value="1"/>
</dbReference>
<dbReference type="Proteomes" id="UP000251576">
    <property type="component" value="Unassembled WGS sequence"/>
</dbReference>
<dbReference type="InterPro" id="IPR010265">
    <property type="entry name" value="Phage_lambda_TipM"/>
</dbReference>
<sequence>MALETFNWSPRVNPSQDVTMRTREAQFGDGYTQTSGDGLNPRSQSWDLTFVGLEPYIKSIKDFLDRHEGTRAFAWKPPLEDLGLYRCKQYKPSPMGGGNWSLTATFIQAFKP</sequence>
<dbReference type="GeneID" id="63142973"/>
<evidence type="ECO:0000313" key="2">
    <source>
        <dbReference type="Proteomes" id="UP000251576"/>
    </source>
</evidence>
<organism evidence="1 2">
    <name type="scientific">Enterobacter cloacae</name>
    <dbReference type="NCBI Taxonomy" id="550"/>
    <lineage>
        <taxon>Bacteria</taxon>
        <taxon>Pseudomonadati</taxon>
        <taxon>Pseudomonadota</taxon>
        <taxon>Gammaproteobacteria</taxon>
        <taxon>Enterobacterales</taxon>
        <taxon>Enterobacteriaceae</taxon>
        <taxon>Enterobacter</taxon>
        <taxon>Enterobacter cloacae complex</taxon>
    </lineage>
</organism>
<proteinExistence type="predicted"/>
<name>A0A156KFG0_ENTCL</name>
<gene>
    <name evidence="1" type="ORF">DP202_22720</name>
</gene>